<sequence length="50" mass="5621">MQKGSSLVESSRAFEHDIAPNNKPMIAVLNGRSEIIFVGIQMDWLFLCLL</sequence>
<evidence type="ECO:0000313" key="1">
    <source>
        <dbReference type="EMBL" id="KAG0494870.1"/>
    </source>
</evidence>
<comment type="caution">
    <text evidence="1">The sequence shown here is derived from an EMBL/GenBank/DDBJ whole genome shotgun (WGS) entry which is preliminary data.</text>
</comment>
<dbReference type="AlphaFoldDB" id="A0A835RM70"/>
<evidence type="ECO:0000313" key="2">
    <source>
        <dbReference type="Proteomes" id="UP000639772"/>
    </source>
</evidence>
<gene>
    <name evidence="1" type="ORF">HPP92_005864</name>
</gene>
<dbReference type="EMBL" id="JADCNM010000002">
    <property type="protein sequence ID" value="KAG0494870.1"/>
    <property type="molecule type" value="Genomic_DNA"/>
</dbReference>
<proteinExistence type="predicted"/>
<protein>
    <submittedName>
        <fullName evidence="1">Uncharacterized protein</fullName>
    </submittedName>
</protein>
<organism evidence="1 2">
    <name type="scientific">Vanilla planifolia</name>
    <name type="common">Vanilla</name>
    <dbReference type="NCBI Taxonomy" id="51239"/>
    <lineage>
        <taxon>Eukaryota</taxon>
        <taxon>Viridiplantae</taxon>
        <taxon>Streptophyta</taxon>
        <taxon>Embryophyta</taxon>
        <taxon>Tracheophyta</taxon>
        <taxon>Spermatophyta</taxon>
        <taxon>Magnoliopsida</taxon>
        <taxon>Liliopsida</taxon>
        <taxon>Asparagales</taxon>
        <taxon>Orchidaceae</taxon>
        <taxon>Vanilloideae</taxon>
        <taxon>Vanilleae</taxon>
        <taxon>Vanilla</taxon>
    </lineage>
</organism>
<name>A0A835RM70_VANPL</name>
<accession>A0A835RM70</accession>
<dbReference type="Proteomes" id="UP000639772">
    <property type="component" value="Unassembled WGS sequence"/>
</dbReference>
<reference evidence="1 2" key="1">
    <citation type="journal article" date="2020" name="Nat. Food">
        <title>A phased Vanilla planifolia genome enables genetic improvement of flavour and production.</title>
        <authorList>
            <person name="Hasing T."/>
            <person name="Tang H."/>
            <person name="Brym M."/>
            <person name="Khazi F."/>
            <person name="Huang T."/>
            <person name="Chambers A.H."/>
        </authorList>
    </citation>
    <scope>NUCLEOTIDE SEQUENCE [LARGE SCALE GENOMIC DNA]</scope>
    <source>
        <tissue evidence="1">Leaf</tissue>
    </source>
</reference>